<proteinExistence type="predicted"/>
<dbReference type="AlphaFoldDB" id="A0AAV3QZI4"/>
<name>A0AAV3QZI4_LITER</name>
<reference evidence="1 2" key="1">
    <citation type="submission" date="2024-01" db="EMBL/GenBank/DDBJ databases">
        <title>The complete chloroplast genome sequence of Lithospermum erythrorhizon: insights into the phylogenetic relationship among Boraginaceae species and the maternal lineages of purple gromwells.</title>
        <authorList>
            <person name="Okada T."/>
            <person name="Watanabe K."/>
        </authorList>
    </citation>
    <scope>NUCLEOTIDE SEQUENCE [LARGE SCALE GENOMIC DNA]</scope>
</reference>
<accession>A0AAV3QZI4</accession>
<organism evidence="1 2">
    <name type="scientific">Lithospermum erythrorhizon</name>
    <name type="common">Purple gromwell</name>
    <name type="synonym">Lithospermum officinale var. erythrorhizon</name>
    <dbReference type="NCBI Taxonomy" id="34254"/>
    <lineage>
        <taxon>Eukaryota</taxon>
        <taxon>Viridiplantae</taxon>
        <taxon>Streptophyta</taxon>
        <taxon>Embryophyta</taxon>
        <taxon>Tracheophyta</taxon>
        <taxon>Spermatophyta</taxon>
        <taxon>Magnoliopsida</taxon>
        <taxon>eudicotyledons</taxon>
        <taxon>Gunneridae</taxon>
        <taxon>Pentapetalae</taxon>
        <taxon>asterids</taxon>
        <taxon>lamiids</taxon>
        <taxon>Boraginales</taxon>
        <taxon>Boraginaceae</taxon>
        <taxon>Boraginoideae</taxon>
        <taxon>Lithospermeae</taxon>
        <taxon>Lithospermum</taxon>
    </lineage>
</organism>
<keyword evidence="2" id="KW-1185">Reference proteome</keyword>
<evidence type="ECO:0000313" key="1">
    <source>
        <dbReference type="EMBL" id="GAA0168990.1"/>
    </source>
</evidence>
<evidence type="ECO:0000313" key="2">
    <source>
        <dbReference type="Proteomes" id="UP001454036"/>
    </source>
</evidence>
<protein>
    <submittedName>
        <fullName evidence="1">Uncharacterized protein</fullName>
    </submittedName>
</protein>
<comment type="caution">
    <text evidence="1">The sequence shown here is derived from an EMBL/GenBank/DDBJ whole genome shotgun (WGS) entry which is preliminary data.</text>
</comment>
<sequence length="128" mass="14992">MSYRKLWPQAELRKIDEEEAIDYMIEKPYYFLEWKPTLDVVDVHGNVRLVHEKDGEVEVVQEMEKEVEVQVVQEKEKNVEVEVVQESKKEVKVELVEKEVATEGDGVHGDNIWDFTLELFESDVKAAV</sequence>
<gene>
    <name evidence="1" type="ORF">LIER_23566</name>
</gene>
<dbReference type="EMBL" id="BAABME010006674">
    <property type="protein sequence ID" value="GAA0168990.1"/>
    <property type="molecule type" value="Genomic_DNA"/>
</dbReference>
<dbReference type="Proteomes" id="UP001454036">
    <property type="component" value="Unassembled WGS sequence"/>
</dbReference>